<gene>
    <name evidence="1" type="ORF">LCGC14_2583190</name>
</gene>
<reference evidence="1" key="1">
    <citation type="journal article" date="2015" name="Nature">
        <title>Complex archaea that bridge the gap between prokaryotes and eukaryotes.</title>
        <authorList>
            <person name="Spang A."/>
            <person name="Saw J.H."/>
            <person name="Jorgensen S.L."/>
            <person name="Zaremba-Niedzwiedzka K."/>
            <person name="Martijn J."/>
            <person name="Lind A.E."/>
            <person name="van Eijk R."/>
            <person name="Schleper C."/>
            <person name="Guy L."/>
            <person name="Ettema T.J."/>
        </authorList>
    </citation>
    <scope>NUCLEOTIDE SEQUENCE</scope>
</reference>
<accession>A0A0F9AEB1</accession>
<comment type="caution">
    <text evidence="1">The sequence shown here is derived from an EMBL/GenBank/DDBJ whole genome shotgun (WGS) entry which is preliminary data.</text>
</comment>
<organism evidence="1">
    <name type="scientific">marine sediment metagenome</name>
    <dbReference type="NCBI Taxonomy" id="412755"/>
    <lineage>
        <taxon>unclassified sequences</taxon>
        <taxon>metagenomes</taxon>
        <taxon>ecological metagenomes</taxon>
    </lineage>
</organism>
<evidence type="ECO:0000313" key="1">
    <source>
        <dbReference type="EMBL" id="KKL07720.1"/>
    </source>
</evidence>
<proteinExistence type="predicted"/>
<dbReference type="AlphaFoldDB" id="A0A0F9AEB1"/>
<protein>
    <submittedName>
        <fullName evidence="1">Uncharacterized protein</fullName>
    </submittedName>
</protein>
<feature type="non-terminal residue" evidence="1">
    <location>
        <position position="470"/>
    </location>
</feature>
<name>A0A0F9AEB1_9ZZZZ</name>
<sequence>AAIPVPGSRVAAWAAGTAASGAVAYNMTVYQITQQYLEIKNEEMIAERGRGLTQAEETKLKDDFASLARRYGLWEAIPEAVSNLAFVGILTAPLSSMFGRNIATQIVAKISGLYGQELLTETITQKGQSQVEIEAGFREGSITWVEAFKEIAPQTFLLTTILAGAGQVIISSRNALTKTEDSLKGEIGEDHSMFKDFIEKIRTQFTEAIKDERGGIGLPQRPSELTPEESSAVERFLAVPEGELAIPTEAVFKALEVRGFTDRFIDTKEMKRILHLPIPTEITTQPVPEAVSGVPIVHRGTEPEGISIGDELGVRYDGMFEAVSDVAAQMSFTDVQQTKDTFTARSLEEARTKLAAMREAFAEAAALEGLPPEEIKTRMTEKPLPAKEDVAVEVVRQQALIPGQPKLTIEQIDALTGFFADYINNPTTVSAWELTRELRRETRAGRAEELKARTQALMVEEGLGYEQAID</sequence>
<dbReference type="EMBL" id="LAZR01043172">
    <property type="protein sequence ID" value="KKL07720.1"/>
    <property type="molecule type" value="Genomic_DNA"/>
</dbReference>
<feature type="non-terminal residue" evidence="1">
    <location>
        <position position="1"/>
    </location>
</feature>